<dbReference type="GO" id="GO:0005886">
    <property type="term" value="C:plasma membrane"/>
    <property type="evidence" value="ECO:0007669"/>
    <property type="project" value="TreeGrafter"/>
</dbReference>
<dbReference type="Pfam" id="PF03595">
    <property type="entry name" value="SLAC1"/>
    <property type="match status" value="1"/>
</dbReference>
<feature type="transmembrane region" description="Helical" evidence="5">
    <location>
        <begin position="194"/>
        <end position="218"/>
    </location>
</feature>
<gene>
    <name evidence="6" type="primary">tehA</name>
    <name evidence="6" type="ORF">EZ216_17235</name>
</gene>
<dbReference type="NCBIfam" id="NF008032">
    <property type="entry name" value="PRK10764.1"/>
    <property type="match status" value="1"/>
</dbReference>
<keyword evidence="3 5" id="KW-1133">Transmembrane helix</keyword>
<feature type="transmembrane region" description="Helical" evidence="5">
    <location>
        <begin position="256"/>
        <end position="273"/>
    </location>
</feature>
<protein>
    <submittedName>
        <fullName evidence="6">Dicarboxylate transporter/tellurite-resistance protein TehA</fullName>
    </submittedName>
</protein>
<reference evidence="6 7" key="1">
    <citation type="submission" date="2019-03" db="EMBL/GenBank/DDBJ databases">
        <title>Ramlibacter sp. 18x22-1, whole genome shotgun sequence.</title>
        <authorList>
            <person name="Zhang X."/>
            <person name="Feng G."/>
            <person name="Zhu H."/>
        </authorList>
    </citation>
    <scope>NUCLEOTIDE SEQUENCE [LARGE SCALE GENOMIC DNA]</scope>
    <source>
        <strain evidence="6 7">18x22-1</strain>
    </source>
</reference>
<dbReference type="InterPro" id="IPR004695">
    <property type="entry name" value="SLAC1/Mae1/Ssu1/TehA"/>
</dbReference>
<dbReference type="RefSeq" id="WP_135251023.1">
    <property type="nucleotide sequence ID" value="NZ_SMLK01000006.1"/>
</dbReference>
<evidence type="ECO:0000256" key="5">
    <source>
        <dbReference type="SAM" id="Phobius"/>
    </source>
</evidence>
<dbReference type="GO" id="GO:0046583">
    <property type="term" value="F:monoatomic cation efflux transmembrane transporter activity"/>
    <property type="evidence" value="ECO:0007669"/>
    <property type="project" value="TreeGrafter"/>
</dbReference>
<dbReference type="PANTHER" id="PTHR37955:SF1">
    <property type="entry name" value="DEP DOMAIN-CONTAINING PROTEIN"/>
    <property type="match status" value="1"/>
</dbReference>
<dbReference type="EMBL" id="SMLK01000006">
    <property type="protein sequence ID" value="TFY98330.1"/>
    <property type="molecule type" value="Genomic_DNA"/>
</dbReference>
<feature type="transmembrane region" description="Helical" evidence="5">
    <location>
        <begin position="285"/>
        <end position="309"/>
    </location>
</feature>
<organism evidence="6 7">
    <name type="scientific">Ramlibacter humi</name>
    <dbReference type="NCBI Taxonomy" id="2530451"/>
    <lineage>
        <taxon>Bacteria</taxon>
        <taxon>Pseudomonadati</taxon>
        <taxon>Pseudomonadota</taxon>
        <taxon>Betaproteobacteria</taxon>
        <taxon>Burkholderiales</taxon>
        <taxon>Comamonadaceae</taxon>
        <taxon>Ramlibacter</taxon>
    </lineage>
</organism>
<evidence type="ECO:0000313" key="7">
    <source>
        <dbReference type="Proteomes" id="UP000297839"/>
    </source>
</evidence>
<keyword evidence="2 5" id="KW-0812">Transmembrane</keyword>
<evidence type="ECO:0000256" key="1">
    <source>
        <dbReference type="ARBA" id="ARBA00004141"/>
    </source>
</evidence>
<dbReference type="InterPro" id="IPR038665">
    <property type="entry name" value="Voltage-dep_anion_channel_sf"/>
</dbReference>
<evidence type="ECO:0000256" key="3">
    <source>
        <dbReference type="ARBA" id="ARBA00022989"/>
    </source>
</evidence>
<feature type="transmembrane region" description="Helical" evidence="5">
    <location>
        <begin position="35"/>
        <end position="59"/>
    </location>
</feature>
<keyword evidence="7" id="KW-1185">Reference proteome</keyword>
<sequence>MRVYRFPIPASFFGMVLGLAGLGQGWRVATRLWAAPAAIGEAVLLLAGIVWATLIVLYAGKWLYAREAARAEANHEIQSGFVALVPLTTMLMAAALAPYAHGLAVAMWVTGTIAQLAWGAECHARVWRGGRDPLSATTVLYLPTVGVNFVSAFVGGMLGFPQWGAVFFGIGLLAWLSLESVLLQRHSIGTALPLPLRATLGIQLAPPVVGALGYLAITTGPVDLPLQILFGYGLFQGLVLLRLVPFFRGPGFTPGLWAFTFGVTAIATVAMRMTERGDTGPASVLALPLFAFANLFVGALAVLTAQLALRGRLVPRPA</sequence>
<feature type="transmembrane region" description="Helical" evidence="5">
    <location>
        <begin position="105"/>
        <end position="127"/>
    </location>
</feature>
<proteinExistence type="predicted"/>
<evidence type="ECO:0000256" key="2">
    <source>
        <dbReference type="ARBA" id="ARBA00022692"/>
    </source>
</evidence>
<keyword evidence="4 5" id="KW-0472">Membrane</keyword>
<dbReference type="Gene3D" id="1.50.10.150">
    <property type="entry name" value="Voltage-dependent anion channel"/>
    <property type="match status" value="1"/>
</dbReference>
<feature type="transmembrane region" description="Helical" evidence="5">
    <location>
        <begin position="80"/>
        <end position="99"/>
    </location>
</feature>
<comment type="caution">
    <text evidence="6">The sequence shown here is derived from an EMBL/GenBank/DDBJ whole genome shotgun (WGS) entry which is preliminary data.</text>
</comment>
<comment type="subcellular location">
    <subcellularLocation>
        <location evidence="1">Membrane</location>
        <topology evidence="1">Multi-pass membrane protein</topology>
    </subcellularLocation>
</comment>
<dbReference type="AlphaFoldDB" id="A0A4Z0BHR1"/>
<dbReference type="InterPro" id="IPR052951">
    <property type="entry name" value="Tellurite_res_ion_channel"/>
</dbReference>
<feature type="transmembrane region" description="Helical" evidence="5">
    <location>
        <begin position="139"/>
        <end position="158"/>
    </location>
</feature>
<dbReference type="PANTHER" id="PTHR37955">
    <property type="entry name" value="TELLURITE RESISTANCE PROTEIN TEHA"/>
    <property type="match status" value="1"/>
</dbReference>
<dbReference type="Proteomes" id="UP000297839">
    <property type="component" value="Unassembled WGS sequence"/>
</dbReference>
<evidence type="ECO:0000313" key="6">
    <source>
        <dbReference type="EMBL" id="TFY98330.1"/>
    </source>
</evidence>
<name>A0A4Z0BHR1_9BURK</name>
<accession>A0A4Z0BHR1</accession>
<feature type="transmembrane region" description="Helical" evidence="5">
    <location>
        <begin position="224"/>
        <end position="244"/>
    </location>
</feature>
<dbReference type="OrthoDB" id="309023at2"/>
<evidence type="ECO:0000256" key="4">
    <source>
        <dbReference type="ARBA" id="ARBA00023136"/>
    </source>
</evidence>
<feature type="transmembrane region" description="Helical" evidence="5">
    <location>
        <begin position="164"/>
        <end position="182"/>
    </location>
</feature>